<dbReference type="Proteomes" id="UP000235672">
    <property type="component" value="Unassembled WGS sequence"/>
</dbReference>
<proteinExistence type="predicted"/>
<sequence>MDCLAPLDGTFAAFIASRLAKAIYITWICKLQGALRNIRQKRRRKQFRWVSLNTGARYSF</sequence>
<evidence type="ECO:0000313" key="1">
    <source>
        <dbReference type="EMBL" id="PMD24238.1"/>
    </source>
</evidence>
<name>A0A2J6QDC1_9HELO</name>
<dbReference type="EMBL" id="KZ613473">
    <property type="protein sequence ID" value="PMD24238.1"/>
    <property type="molecule type" value="Genomic_DNA"/>
</dbReference>
<dbReference type="AlphaFoldDB" id="A0A2J6QDC1"/>
<evidence type="ECO:0000313" key="2">
    <source>
        <dbReference type="Proteomes" id="UP000235672"/>
    </source>
</evidence>
<protein>
    <submittedName>
        <fullName evidence="1">Uncharacterized protein</fullName>
    </submittedName>
</protein>
<reference evidence="1 2" key="1">
    <citation type="submission" date="2016-05" db="EMBL/GenBank/DDBJ databases">
        <title>A degradative enzymes factory behind the ericoid mycorrhizal symbiosis.</title>
        <authorList>
            <consortium name="DOE Joint Genome Institute"/>
            <person name="Martino E."/>
            <person name="Morin E."/>
            <person name="Grelet G."/>
            <person name="Kuo A."/>
            <person name="Kohler A."/>
            <person name="Daghino S."/>
            <person name="Barry K."/>
            <person name="Choi C."/>
            <person name="Cichocki N."/>
            <person name="Clum A."/>
            <person name="Copeland A."/>
            <person name="Hainaut M."/>
            <person name="Haridas S."/>
            <person name="Labutti K."/>
            <person name="Lindquist E."/>
            <person name="Lipzen A."/>
            <person name="Khouja H.-R."/>
            <person name="Murat C."/>
            <person name="Ohm R."/>
            <person name="Olson A."/>
            <person name="Spatafora J."/>
            <person name="Veneault-Fourrey C."/>
            <person name="Henrissat B."/>
            <person name="Grigoriev I."/>
            <person name="Martin F."/>
            <person name="Perotto S."/>
        </authorList>
    </citation>
    <scope>NUCLEOTIDE SEQUENCE [LARGE SCALE GENOMIC DNA]</scope>
    <source>
        <strain evidence="1 2">UAMH 7357</strain>
    </source>
</reference>
<accession>A0A2J6QDC1</accession>
<gene>
    <name evidence="1" type="ORF">NA56DRAFT_31759</name>
</gene>
<organism evidence="1 2">
    <name type="scientific">Hyaloscypha hepaticicola</name>
    <dbReference type="NCBI Taxonomy" id="2082293"/>
    <lineage>
        <taxon>Eukaryota</taxon>
        <taxon>Fungi</taxon>
        <taxon>Dikarya</taxon>
        <taxon>Ascomycota</taxon>
        <taxon>Pezizomycotina</taxon>
        <taxon>Leotiomycetes</taxon>
        <taxon>Helotiales</taxon>
        <taxon>Hyaloscyphaceae</taxon>
        <taxon>Hyaloscypha</taxon>
    </lineage>
</organism>
<keyword evidence="2" id="KW-1185">Reference proteome</keyword>